<name>A0A8H3QZR0_9GLOM</name>
<dbReference type="AlphaFoldDB" id="A0A8H3QZR0"/>
<reference evidence="3" key="1">
    <citation type="submission" date="2019-10" db="EMBL/GenBank/DDBJ databases">
        <title>Conservation and host-specific expression of non-tandemly repeated heterogenous ribosome RNA gene in arbuscular mycorrhizal fungi.</title>
        <authorList>
            <person name="Maeda T."/>
            <person name="Kobayashi Y."/>
            <person name="Nakagawa T."/>
            <person name="Ezawa T."/>
            <person name="Yamaguchi K."/>
            <person name="Bino T."/>
            <person name="Nishimoto Y."/>
            <person name="Shigenobu S."/>
            <person name="Kawaguchi M."/>
        </authorList>
    </citation>
    <scope>NUCLEOTIDE SEQUENCE</scope>
    <source>
        <strain evidence="3">HR1</strain>
    </source>
</reference>
<feature type="region of interest" description="Disordered" evidence="1">
    <location>
        <begin position="16"/>
        <end position="42"/>
    </location>
</feature>
<protein>
    <submittedName>
        <fullName evidence="3">Uncharacterized protein</fullName>
    </submittedName>
</protein>
<evidence type="ECO:0000313" key="4">
    <source>
        <dbReference type="EMBL" id="GET04165.1"/>
    </source>
</evidence>
<organism evidence="3 5">
    <name type="scientific">Rhizophagus clarus</name>
    <dbReference type="NCBI Taxonomy" id="94130"/>
    <lineage>
        <taxon>Eukaryota</taxon>
        <taxon>Fungi</taxon>
        <taxon>Fungi incertae sedis</taxon>
        <taxon>Mucoromycota</taxon>
        <taxon>Glomeromycotina</taxon>
        <taxon>Glomeromycetes</taxon>
        <taxon>Glomerales</taxon>
        <taxon>Glomeraceae</taxon>
        <taxon>Rhizophagus</taxon>
    </lineage>
</organism>
<gene>
    <name evidence="2" type="ORF">RCL2_000928900</name>
    <name evidence="3" type="ORF">RCL2_002470800</name>
    <name evidence="4" type="ORF">RCL2_003047100</name>
</gene>
<dbReference type="Proteomes" id="UP000615446">
    <property type="component" value="Unassembled WGS sequence"/>
</dbReference>
<dbReference type="EMBL" id="BLAL01000338">
    <property type="protein sequence ID" value="GET04165.1"/>
    <property type="molecule type" value="Genomic_DNA"/>
</dbReference>
<evidence type="ECO:0000313" key="3">
    <source>
        <dbReference type="EMBL" id="GES98148.1"/>
    </source>
</evidence>
<evidence type="ECO:0000313" key="5">
    <source>
        <dbReference type="Proteomes" id="UP000615446"/>
    </source>
</evidence>
<accession>A0A8H3QZR0</accession>
<comment type="caution">
    <text evidence="3">The sequence shown here is derived from an EMBL/GenBank/DDBJ whole genome shotgun (WGS) entry which is preliminary data.</text>
</comment>
<evidence type="ECO:0000313" key="2">
    <source>
        <dbReference type="EMBL" id="GES82059.1"/>
    </source>
</evidence>
<feature type="compositionally biased region" description="Basic and acidic residues" evidence="1">
    <location>
        <begin position="30"/>
        <end position="42"/>
    </location>
</feature>
<sequence>MKPNTYLVFKEIRHSRKIQEKTKGRRNKDKRSEDKTEKKNEIERDKDEIERIIAIFPIRGSRFVIQYKTKLLRWMLIFYRRH</sequence>
<dbReference type="EMBL" id="BLAL01000059">
    <property type="protein sequence ID" value="GES82059.1"/>
    <property type="molecule type" value="Genomic_DNA"/>
</dbReference>
<dbReference type="EMBL" id="BLAL01000262">
    <property type="protein sequence ID" value="GES98148.1"/>
    <property type="molecule type" value="Genomic_DNA"/>
</dbReference>
<proteinExistence type="predicted"/>
<evidence type="ECO:0000256" key="1">
    <source>
        <dbReference type="SAM" id="MobiDB-lite"/>
    </source>
</evidence>